<name>A0A8S3UPU0_MYTED</name>
<gene>
    <name evidence="1" type="ORF">MEDL_57923</name>
</gene>
<evidence type="ECO:0000313" key="2">
    <source>
        <dbReference type="Proteomes" id="UP000683360"/>
    </source>
</evidence>
<comment type="caution">
    <text evidence="1">The sequence shown here is derived from an EMBL/GenBank/DDBJ whole genome shotgun (WGS) entry which is preliminary data.</text>
</comment>
<dbReference type="OrthoDB" id="6133789at2759"/>
<dbReference type="Proteomes" id="UP000683360">
    <property type="component" value="Unassembled WGS sequence"/>
</dbReference>
<reference evidence="1" key="1">
    <citation type="submission" date="2021-03" db="EMBL/GenBank/DDBJ databases">
        <authorList>
            <person name="Bekaert M."/>
        </authorList>
    </citation>
    <scope>NUCLEOTIDE SEQUENCE</scope>
</reference>
<keyword evidence="2" id="KW-1185">Reference proteome</keyword>
<proteinExistence type="predicted"/>
<evidence type="ECO:0000313" key="1">
    <source>
        <dbReference type="EMBL" id="CAG2245930.1"/>
    </source>
</evidence>
<sequence length="267" mass="31151">MLVSTINILRILLEDLEVHLTACMDMVAMPWYLNEKFKVCRLACETLIEGMIKYADCLKQQRERTAKVHSYEKHVRSITDSWSIKASLSKSKDIMSDKIQKTGNRGELAARLLRAFYTEEELRDAKSLGNLRNGAVIISAIIACSTRFNKENLPEMKTIKIRKALHNAVAYANRDKKEMVKKQKDSENTFEKGNSAGYTRHAVSCTARYTENNVKSVEGYRTYADFIPKFLHSRFTKFVKTAFQECHHQFQKFHWKTLRGQRRRRHY</sequence>
<protein>
    <submittedName>
        <fullName evidence="1">Uncharacterized protein</fullName>
    </submittedName>
</protein>
<accession>A0A8S3UPU0</accession>
<organism evidence="1 2">
    <name type="scientific">Mytilus edulis</name>
    <name type="common">Blue mussel</name>
    <dbReference type="NCBI Taxonomy" id="6550"/>
    <lineage>
        <taxon>Eukaryota</taxon>
        <taxon>Metazoa</taxon>
        <taxon>Spiralia</taxon>
        <taxon>Lophotrochozoa</taxon>
        <taxon>Mollusca</taxon>
        <taxon>Bivalvia</taxon>
        <taxon>Autobranchia</taxon>
        <taxon>Pteriomorphia</taxon>
        <taxon>Mytilida</taxon>
        <taxon>Mytiloidea</taxon>
        <taxon>Mytilidae</taxon>
        <taxon>Mytilinae</taxon>
        <taxon>Mytilus</taxon>
    </lineage>
</organism>
<dbReference type="AlphaFoldDB" id="A0A8S3UPU0"/>
<dbReference type="EMBL" id="CAJPWZ010002805">
    <property type="protein sequence ID" value="CAG2245930.1"/>
    <property type="molecule type" value="Genomic_DNA"/>
</dbReference>